<organism evidence="1 2">
    <name type="scientific">Chryseobacterium arthrosphaerae</name>
    <dbReference type="NCBI Taxonomy" id="651561"/>
    <lineage>
        <taxon>Bacteria</taxon>
        <taxon>Pseudomonadati</taxon>
        <taxon>Bacteroidota</taxon>
        <taxon>Flavobacteriia</taxon>
        <taxon>Flavobacteriales</taxon>
        <taxon>Weeksellaceae</taxon>
        <taxon>Chryseobacterium group</taxon>
        <taxon>Chryseobacterium</taxon>
    </lineage>
</organism>
<proteinExistence type="predicted"/>
<evidence type="ECO:0000313" key="2">
    <source>
        <dbReference type="Proteomes" id="UP000276953"/>
    </source>
</evidence>
<dbReference type="AlphaFoldDB" id="A0A3S0N4Q4"/>
<gene>
    <name evidence="1" type="ORF">EJ377_16005</name>
</gene>
<name>A0A3S0N4Q4_9FLAO</name>
<dbReference type="EMBL" id="RYFC01000003">
    <property type="protein sequence ID" value="RTZ46042.1"/>
    <property type="molecule type" value="Genomic_DNA"/>
</dbReference>
<dbReference type="Proteomes" id="UP000276953">
    <property type="component" value="Unassembled WGS sequence"/>
</dbReference>
<protein>
    <submittedName>
        <fullName evidence="1">Uncharacterized protein</fullName>
    </submittedName>
</protein>
<reference evidence="1 2" key="1">
    <citation type="submission" date="2018-12" db="EMBL/GenBank/DDBJ databases">
        <title>Draft Genome Sequence of Chryseobacterium arthrosphaerae strain ED882-96 Isolated from the Blood of a Patient with Liver Cirrhosis in Taiwan.</title>
        <authorList>
            <person name="Lin J.-N."/>
            <person name="Lai C.-H."/>
            <person name="Yang C.-H."/>
            <person name="Huang Y.-H."/>
        </authorList>
    </citation>
    <scope>NUCLEOTIDE SEQUENCE [LARGE SCALE GENOMIC DNA]</scope>
    <source>
        <strain evidence="1 2">ED882-96</strain>
    </source>
</reference>
<comment type="caution">
    <text evidence="1">The sequence shown here is derived from an EMBL/GenBank/DDBJ whole genome shotgun (WGS) entry which is preliminary data.</text>
</comment>
<evidence type="ECO:0000313" key="1">
    <source>
        <dbReference type="EMBL" id="RTZ46042.1"/>
    </source>
</evidence>
<sequence>MKLFSHSSNTENTHPGYDIIHYSSDGATGSDERDMYNSDILLTDPKMMFQKITGFQTYGNWI</sequence>
<accession>A0A3S0N4Q4</accession>